<evidence type="ECO:0000313" key="1">
    <source>
        <dbReference type="EMBL" id="KAF7285444.1"/>
    </source>
</evidence>
<reference evidence="1" key="1">
    <citation type="submission" date="2020-08" db="EMBL/GenBank/DDBJ databases">
        <title>Genome sequencing and assembly of the red palm weevil Rhynchophorus ferrugineus.</title>
        <authorList>
            <person name="Dias G.B."/>
            <person name="Bergman C.M."/>
            <person name="Manee M."/>
        </authorList>
    </citation>
    <scope>NUCLEOTIDE SEQUENCE</scope>
    <source>
        <strain evidence="1">AA-2017</strain>
        <tissue evidence="1">Whole larva</tissue>
    </source>
</reference>
<gene>
    <name evidence="1" type="ORF">GWI33_010617</name>
</gene>
<dbReference type="Proteomes" id="UP000625711">
    <property type="component" value="Unassembled WGS sequence"/>
</dbReference>
<name>A0A834IQG9_RHYFE</name>
<comment type="caution">
    <text evidence="1">The sequence shown here is derived from an EMBL/GenBank/DDBJ whole genome shotgun (WGS) entry which is preliminary data.</text>
</comment>
<dbReference type="AlphaFoldDB" id="A0A834IQG9"/>
<keyword evidence="2" id="KW-1185">Reference proteome</keyword>
<dbReference type="EMBL" id="JAACXV010000054">
    <property type="protein sequence ID" value="KAF7285444.1"/>
    <property type="molecule type" value="Genomic_DNA"/>
</dbReference>
<proteinExistence type="predicted"/>
<accession>A0A834IQG9</accession>
<evidence type="ECO:0000313" key="2">
    <source>
        <dbReference type="Proteomes" id="UP000625711"/>
    </source>
</evidence>
<protein>
    <submittedName>
        <fullName evidence="1">Uncharacterized protein</fullName>
    </submittedName>
</protein>
<sequence length="97" mass="10130">MLSSLTYFAGKRRPPLSRSCSNYGTSPPKLDLDHLAEEGARYATRRLAIAASVAPKIAQAHRRPANAPDVAAHGIPGANVAPVVSYCASSRTASPSS</sequence>
<organism evidence="1 2">
    <name type="scientific">Rhynchophorus ferrugineus</name>
    <name type="common">Red palm weevil</name>
    <name type="synonym">Curculio ferrugineus</name>
    <dbReference type="NCBI Taxonomy" id="354439"/>
    <lineage>
        <taxon>Eukaryota</taxon>
        <taxon>Metazoa</taxon>
        <taxon>Ecdysozoa</taxon>
        <taxon>Arthropoda</taxon>
        <taxon>Hexapoda</taxon>
        <taxon>Insecta</taxon>
        <taxon>Pterygota</taxon>
        <taxon>Neoptera</taxon>
        <taxon>Endopterygota</taxon>
        <taxon>Coleoptera</taxon>
        <taxon>Polyphaga</taxon>
        <taxon>Cucujiformia</taxon>
        <taxon>Curculionidae</taxon>
        <taxon>Dryophthorinae</taxon>
        <taxon>Rhynchophorus</taxon>
    </lineage>
</organism>